<dbReference type="EMBL" id="JAAVJR010001300">
    <property type="protein sequence ID" value="NJW55572.1"/>
    <property type="molecule type" value="Genomic_DNA"/>
</dbReference>
<dbReference type="GO" id="GO:0004020">
    <property type="term" value="F:adenylylsulfate kinase activity"/>
    <property type="evidence" value="ECO:0007669"/>
    <property type="project" value="UniProtKB-EC"/>
</dbReference>
<accession>A0ABX1D558</accession>
<evidence type="ECO:0000313" key="6">
    <source>
        <dbReference type="EMBL" id="NJW55572.1"/>
    </source>
</evidence>
<keyword evidence="6" id="KW-0418">Kinase</keyword>
<dbReference type="PANTHER" id="PTHR11055">
    <property type="entry name" value="BIFUNCTIONAL 3'-PHOSPHOADENOSINE 5'-PHOSPHOSULFATE SYNTHASE"/>
    <property type="match status" value="1"/>
</dbReference>
<dbReference type="InterPro" id="IPR059117">
    <property type="entry name" value="APS_kinase_dom"/>
</dbReference>
<feature type="domain" description="APS kinase" evidence="5">
    <location>
        <begin position="25"/>
        <end position="63"/>
    </location>
</feature>
<dbReference type="InterPro" id="IPR027417">
    <property type="entry name" value="P-loop_NTPase"/>
</dbReference>
<evidence type="ECO:0000256" key="2">
    <source>
        <dbReference type="ARBA" id="ARBA00022679"/>
    </source>
</evidence>
<dbReference type="Pfam" id="PF01583">
    <property type="entry name" value="APS_kinase"/>
    <property type="match status" value="1"/>
</dbReference>
<dbReference type="SUPFAM" id="SSF52540">
    <property type="entry name" value="P-loop containing nucleoside triphosphate hydrolases"/>
    <property type="match status" value="1"/>
</dbReference>
<keyword evidence="3" id="KW-0547">Nucleotide-binding</keyword>
<sequence length="63" mass="7214">MSSNITKHTYHISRKERNRQNDHNSFVIWFTGLSGSGKSTIANQLEKALFRNGIRTYSLDGDN</sequence>
<evidence type="ECO:0000256" key="3">
    <source>
        <dbReference type="ARBA" id="ARBA00022741"/>
    </source>
</evidence>
<keyword evidence="7" id="KW-1185">Reference proteome</keyword>
<comment type="pathway">
    <text evidence="1">Sulfur metabolism; hydrogen sulfide biosynthesis; sulfite from sulfate: step 2/3.</text>
</comment>
<dbReference type="Proteomes" id="UP000703674">
    <property type="component" value="Unassembled WGS sequence"/>
</dbReference>
<protein>
    <submittedName>
        <fullName evidence="6">Adenylyl-sulfate kinase</fullName>
        <ecNumber evidence="6">2.7.1.25</ecNumber>
    </submittedName>
</protein>
<keyword evidence="4" id="KW-0067">ATP-binding</keyword>
<dbReference type="RefSeq" id="WP_168139989.1">
    <property type="nucleotide sequence ID" value="NZ_JAAVJR010001300.1"/>
</dbReference>
<dbReference type="PANTHER" id="PTHR11055:SF1">
    <property type="entry name" value="PAPS SYNTHETASE, ISOFORM D"/>
    <property type="match status" value="1"/>
</dbReference>
<keyword evidence="2 6" id="KW-0808">Transferase</keyword>
<evidence type="ECO:0000256" key="4">
    <source>
        <dbReference type="ARBA" id="ARBA00022840"/>
    </source>
</evidence>
<evidence type="ECO:0000256" key="1">
    <source>
        <dbReference type="ARBA" id="ARBA00004806"/>
    </source>
</evidence>
<comment type="caution">
    <text evidence="6">The sequence shown here is derived from an EMBL/GenBank/DDBJ whole genome shotgun (WGS) entry which is preliminary data.</text>
</comment>
<evidence type="ECO:0000259" key="5">
    <source>
        <dbReference type="Pfam" id="PF01583"/>
    </source>
</evidence>
<evidence type="ECO:0000313" key="7">
    <source>
        <dbReference type="Proteomes" id="UP000703674"/>
    </source>
</evidence>
<feature type="non-terminal residue" evidence="6">
    <location>
        <position position="63"/>
    </location>
</feature>
<name>A0ABX1D558_9FLAO</name>
<dbReference type="Gene3D" id="3.40.50.300">
    <property type="entry name" value="P-loop containing nucleotide triphosphate hydrolases"/>
    <property type="match status" value="1"/>
</dbReference>
<organism evidence="6 7">
    <name type="scientific">Salinimicrobium oceani</name>
    <dbReference type="NCBI Taxonomy" id="2722702"/>
    <lineage>
        <taxon>Bacteria</taxon>
        <taxon>Pseudomonadati</taxon>
        <taxon>Bacteroidota</taxon>
        <taxon>Flavobacteriia</taxon>
        <taxon>Flavobacteriales</taxon>
        <taxon>Flavobacteriaceae</taxon>
        <taxon>Salinimicrobium</taxon>
    </lineage>
</organism>
<proteinExistence type="predicted"/>
<reference evidence="6 7" key="1">
    <citation type="submission" date="2020-03" db="EMBL/GenBank/DDBJ databases">
        <title>Salinimicrobium sp. nov, isolated from SCS.</title>
        <authorList>
            <person name="Cao W.R."/>
        </authorList>
    </citation>
    <scope>NUCLEOTIDE SEQUENCE [LARGE SCALE GENOMIC DNA]</scope>
    <source>
        <strain evidence="7">J15B91</strain>
    </source>
</reference>
<gene>
    <name evidence="6" type="ORF">HC175_21910</name>
</gene>
<dbReference type="EC" id="2.7.1.25" evidence="6"/>